<feature type="non-terminal residue" evidence="2">
    <location>
        <position position="1"/>
    </location>
</feature>
<dbReference type="AlphaFoldDB" id="X0VRI7"/>
<evidence type="ECO:0000313" key="2">
    <source>
        <dbReference type="EMBL" id="GAG21004.1"/>
    </source>
</evidence>
<dbReference type="EMBL" id="BARS01035656">
    <property type="protein sequence ID" value="GAG21004.1"/>
    <property type="molecule type" value="Genomic_DNA"/>
</dbReference>
<sequence>KATGAKKKADRKAAKKAAKALAEKAAAEKAAAEKATVEQEAAQLKATAEKAASAKKKAAQKARKKAARKAAKKARRERKRTTARQLARTRIKEGEKTVIDGGTRIIERRNGRVIISNDDSYRFRSRDTQREVYHLADGRKRIVLTRPNGVRIVTIRRRNGEIILRRRLMPNGQTFVLIDNRDFYRNDREGYGQGYGQHLDLGPLRITIPRNRYIVDGRRASRIELELALTAPPVEPIERDYTLEQIRRFERLRHKMRR</sequence>
<feature type="region of interest" description="Disordered" evidence="1">
    <location>
        <begin position="43"/>
        <end position="85"/>
    </location>
</feature>
<feature type="non-terminal residue" evidence="2">
    <location>
        <position position="258"/>
    </location>
</feature>
<feature type="compositionally biased region" description="Basic residues" evidence="1">
    <location>
        <begin position="53"/>
        <end position="82"/>
    </location>
</feature>
<proteinExistence type="predicted"/>
<organism evidence="2">
    <name type="scientific">marine sediment metagenome</name>
    <dbReference type="NCBI Taxonomy" id="412755"/>
    <lineage>
        <taxon>unclassified sequences</taxon>
        <taxon>metagenomes</taxon>
        <taxon>ecological metagenomes</taxon>
    </lineage>
</organism>
<name>X0VRI7_9ZZZZ</name>
<accession>X0VRI7</accession>
<reference evidence="2" key="1">
    <citation type="journal article" date="2014" name="Front. Microbiol.">
        <title>High frequency of phylogenetically diverse reductive dehalogenase-homologous genes in deep subseafloor sedimentary metagenomes.</title>
        <authorList>
            <person name="Kawai M."/>
            <person name="Futagami T."/>
            <person name="Toyoda A."/>
            <person name="Takaki Y."/>
            <person name="Nishi S."/>
            <person name="Hori S."/>
            <person name="Arai W."/>
            <person name="Tsubouchi T."/>
            <person name="Morono Y."/>
            <person name="Uchiyama I."/>
            <person name="Ito T."/>
            <person name="Fujiyama A."/>
            <person name="Inagaki F."/>
            <person name="Takami H."/>
        </authorList>
    </citation>
    <scope>NUCLEOTIDE SEQUENCE</scope>
    <source>
        <strain evidence="2">Expedition CK06-06</strain>
    </source>
</reference>
<evidence type="ECO:0000256" key="1">
    <source>
        <dbReference type="SAM" id="MobiDB-lite"/>
    </source>
</evidence>
<protein>
    <submittedName>
        <fullName evidence="2">Uncharacterized protein</fullName>
    </submittedName>
</protein>
<gene>
    <name evidence="2" type="ORF">S01H1_54908</name>
</gene>
<comment type="caution">
    <text evidence="2">The sequence shown here is derived from an EMBL/GenBank/DDBJ whole genome shotgun (WGS) entry which is preliminary data.</text>
</comment>